<evidence type="ECO:0000313" key="10">
    <source>
        <dbReference type="EMBL" id="EHY30293.1"/>
    </source>
</evidence>
<dbReference type="Gene3D" id="3.40.50.300">
    <property type="entry name" value="P-loop containing nucleotide triphosphate hydrolases"/>
    <property type="match status" value="1"/>
</dbReference>
<evidence type="ECO:0000256" key="1">
    <source>
        <dbReference type="ARBA" id="ARBA00022722"/>
    </source>
</evidence>
<dbReference type="GO" id="GO:0003677">
    <property type="term" value="F:DNA binding"/>
    <property type="evidence" value="ECO:0007669"/>
    <property type="project" value="UniProtKB-KW"/>
</dbReference>
<keyword evidence="6" id="KW-0269">Exonuclease</keyword>
<dbReference type="GO" id="GO:0140097">
    <property type="term" value="F:catalytic activity, acting on DNA"/>
    <property type="evidence" value="ECO:0007669"/>
    <property type="project" value="UniProtKB-ARBA"/>
</dbReference>
<dbReference type="Proteomes" id="UP000004956">
    <property type="component" value="Unassembled WGS sequence"/>
</dbReference>
<evidence type="ECO:0000256" key="4">
    <source>
        <dbReference type="ARBA" id="ARBA00022801"/>
    </source>
</evidence>
<dbReference type="SUPFAM" id="SSF52540">
    <property type="entry name" value="P-loop containing nucleoside triphosphate hydrolases"/>
    <property type="match status" value="2"/>
</dbReference>
<keyword evidence="11" id="KW-1185">Reference proteome</keyword>
<feature type="non-terminal residue" evidence="10">
    <location>
        <position position="837"/>
    </location>
</feature>
<name>H3KHV7_9BURK</name>
<dbReference type="InterPro" id="IPR027417">
    <property type="entry name" value="P-loop_NTPase"/>
</dbReference>
<dbReference type="GO" id="GO:0006310">
    <property type="term" value="P:DNA recombination"/>
    <property type="evidence" value="ECO:0007669"/>
    <property type="project" value="TreeGrafter"/>
</dbReference>
<keyword evidence="5" id="KW-0347">Helicase</keyword>
<dbReference type="PANTHER" id="PTHR30591">
    <property type="entry name" value="RECBCD ENZYME SUBUNIT RECC"/>
    <property type="match status" value="1"/>
</dbReference>
<keyword evidence="2" id="KW-0547">Nucleotide-binding</keyword>
<dbReference type="AlphaFoldDB" id="H3KHV7"/>
<evidence type="ECO:0000256" key="7">
    <source>
        <dbReference type="ARBA" id="ARBA00022840"/>
    </source>
</evidence>
<evidence type="ECO:0000256" key="8">
    <source>
        <dbReference type="ARBA" id="ARBA00023125"/>
    </source>
</evidence>
<protein>
    <submittedName>
        <fullName evidence="10">Uncharacterized protein</fullName>
    </submittedName>
</protein>
<comment type="caution">
    <text evidence="10">The sequence shown here is derived from an EMBL/GenBank/DDBJ whole genome shotgun (WGS) entry which is preliminary data.</text>
</comment>
<dbReference type="STRING" id="762967.HMPREF9440_02353"/>
<evidence type="ECO:0000256" key="3">
    <source>
        <dbReference type="ARBA" id="ARBA00022763"/>
    </source>
</evidence>
<dbReference type="GO" id="GO:0004527">
    <property type="term" value="F:exonuclease activity"/>
    <property type="evidence" value="ECO:0007669"/>
    <property type="project" value="UniProtKB-KW"/>
</dbReference>
<gene>
    <name evidence="10" type="ORF">HMPREF9440_02353</name>
</gene>
<evidence type="ECO:0000256" key="2">
    <source>
        <dbReference type="ARBA" id="ARBA00022741"/>
    </source>
</evidence>
<keyword evidence="8" id="KW-0238">DNA-binding</keyword>
<dbReference type="GO" id="GO:0006281">
    <property type="term" value="P:DNA repair"/>
    <property type="evidence" value="ECO:0007669"/>
    <property type="project" value="UniProtKB-KW"/>
</dbReference>
<dbReference type="EMBL" id="AFBQ01000358">
    <property type="protein sequence ID" value="EHY30293.1"/>
    <property type="molecule type" value="Genomic_DNA"/>
</dbReference>
<dbReference type="GO" id="GO:0004386">
    <property type="term" value="F:helicase activity"/>
    <property type="evidence" value="ECO:0007669"/>
    <property type="project" value="UniProtKB-KW"/>
</dbReference>
<dbReference type="Gene3D" id="1.10.486.10">
    <property type="entry name" value="PCRA, domain 4"/>
    <property type="match status" value="1"/>
</dbReference>
<dbReference type="RefSeq" id="WP_008543729.1">
    <property type="nucleotide sequence ID" value="NZ_JH605014.1"/>
</dbReference>
<reference evidence="10 11" key="1">
    <citation type="submission" date="2011-11" db="EMBL/GenBank/DDBJ databases">
        <authorList>
            <person name="Weinstock G."/>
            <person name="Sodergren E."/>
            <person name="Clifton S."/>
            <person name="Fulton L."/>
            <person name="Fulton B."/>
            <person name="Courtney L."/>
            <person name="Fronick C."/>
            <person name="Harrison M."/>
            <person name="Strong C."/>
            <person name="Farmer C."/>
            <person name="Delahaunty K."/>
            <person name="Markovic C."/>
            <person name="Hall O."/>
            <person name="Minx P."/>
            <person name="Tomlinson C."/>
            <person name="Mitreva M."/>
            <person name="Hou S."/>
            <person name="Chen J."/>
            <person name="Wollam A."/>
            <person name="Pepin K.H."/>
            <person name="Johnson M."/>
            <person name="Bhonagiri V."/>
            <person name="Zhang X."/>
            <person name="Suruliraj S."/>
            <person name="Warren W."/>
            <person name="Chinwalla A."/>
            <person name="Mardis E.R."/>
            <person name="Wilson R.K."/>
        </authorList>
    </citation>
    <scope>NUCLEOTIDE SEQUENCE [LARGE SCALE GENOMIC DNA]</scope>
    <source>
        <strain evidence="10 11">YIT 11816</strain>
    </source>
</reference>
<keyword evidence="4" id="KW-0378">Hydrolase</keyword>
<sequence>MIHTVYSNVYEALRAVLLHNLGMENDAGRGGAVFERRPVVVPSSAVAEDLKKSLARDAGVCAGYDFTTLSAWMGFFSREPLANIGGNEADWMIRGILAATGPGSFREAPGHERLKAYLEGKSEREVFELSRRISALFVTYASYRTDWLLAWMRGEDEGIEHHALASHPDYVWERDLWRRLCETEDWQGRQYLENFPETLVKLARAGGEKRVKLDEGRVVALPDALHVFTPFVVPPLMLPLLRAYAHSGRDIWFYLLNPSSEYWFDLLPRRLIEAAPEGVDAHRESGHPILADNARSVRANIDRLWRFTAESKSEDDTEEALRTLKLESDALDPVQLDRRAPMAPVVRNDVFREMAAIARMRPQEVEVGTEAEMQSYYLETNRPTLLHRIQDSILTLEPERAEADEAGLWLAPDDRSVQFFAAPSATREWESLAEWLHHLFRTMPGLAPDDVLVVTPDVAAAAPLVEQVFGSLPEGRRIAWKIAGAPRVSEASPAEAVRGLAALMSGRAKMDELEGWWSLPPVAERWALDAESLSTVSAWLRDAGCRYGLSDAHLMSTDGETFATAAATDMTLERALERLALGLMRPEGDKAVWKGMVPVDGRRSSFHGTADEAGLLERLARLGAALEDFRLRTRDDAGAPLMAPPAHWRRWVEDAIETFFEPADAWADVRATTEALAADIERATLRTGGDGAENADHVSFELFMTALNEQLGSGSPGGKPGNAVTITGMNVMRGIPYKVVVVVGLSEDCAFPGSTKREEFDLMASAPRRGDRDSRQDNRNVFLDLLLAAREVFAVSYVAGTGSGSAAKKPSIVAEELRSWILGMAPDADTRERGAAQ</sequence>
<dbReference type="Pfam" id="PF04257">
    <property type="entry name" value="Exonuc_V_gamma"/>
    <property type="match status" value="1"/>
</dbReference>
<accession>H3KHV7</accession>
<dbReference type="Gene3D" id="3.40.50.10930">
    <property type="match status" value="1"/>
</dbReference>
<evidence type="ECO:0000256" key="6">
    <source>
        <dbReference type="ARBA" id="ARBA00022839"/>
    </source>
</evidence>
<dbReference type="InterPro" id="IPR013986">
    <property type="entry name" value="DExx_box_DNA_helicase_dom_sf"/>
</dbReference>
<dbReference type="Gene3D" id="1.10.10.160">
    <property type="match status" value="1"/>
</dbReference>
<dbReference type="PANTHER" id="PTHR30591:SF1">
    <property type="entry name" value="RECBCD ENZYME SUBUNIT RECC"/>
    <property type="match status" value="1"/>
</dbReference>
<dbReference type="HOGENOM" id="CLU_007513_0_0_4"/>
<dbReference type="GO" id="GO:0005524">
    <property type="term" value="F:ATP binding"/>
    <property type="evidence" value="ECO:0007669"/>
    <property type="project" value="UniProtKB-KW"/>
</dbReference>
<evidence type="ECO:0000256" key="5">
    <source>
        <dbReference type="ARBA" id="ARBA00022806"/>
    </source>
</evidence>
<keyword evidence="9" id="KW-0234">DNA repair</keyword>
<keyword evidence="3" id="KW-0227">DNA damage</keyword>
<organism evidence="10 11">
    <name type="scientific">Sutterella parvirubra YIT 11816</name>
    <dbReference type="NCBI Taxonomy" id="762967"/>
    <lineage>
        <taxon>Bacteria</taxon>
        <taxon>Pseudomonadati</taxon>
        <taxon>Pseudomonadota</taxon>
        <taxon>Betaproteobacteria</taxon>
        <taxon>Burkholderiales</taxon>
        <taxon>Sutterellaceae</taxon>
        <taxon>Sutterella</taxon>
    </lineage>
</organism>
<evidence type="ECO:0000256" key="9">
    <source>
        <dbReference type="ARBA" id="ARBA00023204"/>
    </source>
</evidence>
<evidence type="ECO:0000313" key="11">
    <source>
        <dbReference type="Proteomes" id="UP000004956"/>
    </source>
</evidence>
<proteinExistence type="predicted"/>
<keyword evidence="7" id="KW-0067">ATP-binding</keyword>
<keyword evidence="1" id="KW-0540">Nuclease</keyword>